<keyword evidence="3" id="KW-1185">Reference proteome</keyword>
<proteinExistence type="predicted"/>
<gene>
    <name evidence="2" type="ORF">EW145_g6302</name>
</gene>
<protein>
    <submittedName>
        <fullName evidence="2">Uncharacterized protein</fullName>
    </submittedName>
</protein>
<reference evidence="2 3" key="1">
    <citation type="submission" date="2019-02" db="EMBL/GenBank/DDBJ databases">
        <title>Genome sequencing of the rare red list fungi Phellinidium pouzarii.</title>
        <authorList>
            <person name="Buettner E."/>
            <person name="Kellner H."/>
        </authorList>
    </citation>
    <scope>NUCLEOTIDE SEQUENCE [LARGE SCALE GENOMIC DNA]</scope>
    <source>
        <strain evidence="2 3">DSM 108285</strain>
    </source>
</reference>
<evidence type="ECO:0000256" key="1">
    <source>
        <dbReference type="SAM" id="MobiDB-lite"/>
    </source>
</evidence>
<feature type="compositionally biased region" description="Basic and acidic residues" evidence="1">
    <location>
        <begin position="16"/>
        <end position="26"/>
    </location>
</feature>
<comment type="caution">
    <text evidence="2">The sequence shown here is derived from an EMBL/GenBank/DDBJ whole genome shotgun (WGS) entry which is preliminary data.</text>
</comment>
<sequence>MFVSVSGAEHGGQTTIDHRDDEEQGRGRGAVVLPETTATSDAIVGGASAPEEGEQEQGGLHAVDDDALTDVSDLNLGDTVEDQSAPVKRPSNGVRALFTCKGFLRHCSLSIHRKASLFRN</sequence>
<dbReference type="EMBL" id="SGPK01000461">
    <property type="protein sequence ID" value="THH03380.1"/>
    <property type="molecule type" value="Genomic_DNA"/>
</dbReference>
<accession>A0A4S4L1Q5</accession>
<dbReference type="Proteomes" id="UP000308199">
    <property type="component" value="Unassembled WGS sequence"/>
</dbReference>
<evidence type="ECO:0000313" key="3">
    <source>
        <dbReference type="Proteomes" id="UP000308199"/>
    </source>
</evidence>
<evidence type="ECO:0000313" key="2">
    <source>
        <dbReference type="EMBL" id="THH03380.1"/>
    </source>
</evidence>
<dbReference type="AlphaFoldDB" id="A0A4S4L1Q5"/>
<feature type="region of interest" description="Disordered" evidence="1">
    <location>
        <begin position="1"/>
        <end position="31"/>
    </location>
</feature>
<name>A0A4S4L1Q5_9AGAM</name>
<organism evidence="2 3">
    <name type="scientific">Phellinidium pouzarii</name>
    <dbReference type="NCBI Taxonomy" id="167371"/>
    <lineage>
        <taxon>Eukaryota</taxon>
        <taxon>Fungi</taxon>
        <taxon>Dikarya</taxon>
        <taxon>Basidiomycota</taxon>
        <taxon>Agaricomycotina</taxon>
        <taxon>Agaricomycetes</taxon>
        <taxon>Hymenochaetales</taxon>
        <taxon>Hymenochaetaceae</taxon>
        <taxon>Phellinidium</taxon>
    </lineage>
</organism>